<keyword evidence="2" id="KW-1133">Transmembrane helix</keyword>
<accession>A0A4V2YIH3</accession>
<reference evidence="3 4" key="1">
    <citation type="submission" date="2019-03" db="EMBL/GenBank/DDBJ databases">
        <title>Draft genome sequences of novel Actinobacteria.</title>
        <authorList>
            <person name="Sahin N."/>
            <person name="Ay H."/>
            <person name="Saygin H."/>
        </authorList>
    </citation>
    <scope>NUCLEOTIDE SEQUENCE [LARGE SCALE GENOMIC DNA]</scope>
    <source>
        <strain evidence="3 4">7K502</strain>
    </source>
</reference>
<evidence type="ECO:0000256" key="2">
    <source>
        <dbReference type="SAM" id="Phobius"/>
    </source>
</evidence>
<feature type="transmembrane region" description="Helical" evidence="2">
    <location>
        <begin position="6"/>
        <end position="24"/>
    </location>
</feature>
<protein>
    <submittedName>
        <fullName evidence="3">Uncharacterized protein</fullName>
    </submittedName>
</protein>
<keyword evidence="2" id="KW-0812">Transmembrane</keyword>
<evidence type="ECO:0000313" key="4">
    <source>
        <dbReference type="Proteomes" id="UP000294947"/>
    </source>
</evidence>
<keyword evidence="2" id="KW-0472">Membrane</keyword>
<sequence length="95" mass="10473">MLAMLPGIAGITGAAALYLIITCWKSYRPQHAGGGEGALTVWQLIAHVEAERQQREQGGRHRLREPQPPPQSTSATEEAPSLEVQRRILEALHRL</sequence>
<name>A0A4V2YIH3_9PSEU</name>
<dbReference type="OrthoDB" id="3693608at2"/>
<organism evidence="3 4">
    <name type="scientific">Saccharopolyspora elongata</name>
    <dbReference type="NCBI Taxonomy" id="2530387"/>
    <lineage>
        <taxon>Bacteria</taxon>
        <taxon>Bacillati</taxon>
        <taxon>Actinomycetota</taxon>
        <taxon>Actinomycetes</taxon>
        <taxon>Pseudonocardiales</taxon>
        <taxon>Pseudonocardiaceae</taxon>
        <taxon>Saccharopolyspora</taxon>
    </lineage>
</organism>
<dbReference type="Proteomes" id="UP000294947">
    <property type="component" value="Unassembled WGS sequence"/>
</dbReference>
<feature type="region of interest" description="Disordered" evidence="1">
    <location>
        <begin position="52"/>
        <end position="81"/>
    </location>
</feature>
<comment type="caution">
    <text evidence="3">The sequence shown here is derived from an EMBL/GenBank/DDBJ whole genome shotgun (WGS) entry which is preliminary data.</text>
</comment>
<keyword evidence="4" id="KW-1185">Reference proteome</keyword>
<evidence type="ECO:0000313" key="3">
    <source>
        <dbReference type="EMBL" id="TDD34897.1"/>
    </source>
</evidence>
<dbReference type="EMBL" id="SMKW01000135">
    <property type="protein sequence ID" value="TDD34897.1"/>
    <property type="molecule type" value="Genomic_DNA"/>
</dbReference>
<dbReference type="AlphaFoldDB" id="A0A4V2YIH3"/>
<proteinExistence type="predicted"/>
<gene>
    <name evidence="3" type="ORF">E1288_43880</name>
</gene>
<evidence type="ECO:0000256" key="1">
    <source>
        <dbReference type="SAM" id="MobiDB-lite"/>
    </source>
</evidence>